<evidence type="ECO:0000313" key="1">
    <source>
        <dbReference type="EMBL" id="RFO98133.1"/>
    </source>
</evidence>
<keyword evidence="2" id="KW-1185">Reference proteome</keyword>
<dbReference type="Pfam" id="PF10636">
    <property type="entry name" value="hemP"/>
    <property type="match status" value="1"/>
</dbReference>
<protein>
    <submittedName>
        <fullName evidence="1">Hemin uptake protein HemP</fullName>
    </submittedName>
</protein>
<reference evidence="1 2" key="1">
    <citation type="submission" date="2018-05" db="EMBL/GenBank/DDBJ databases">
        <title>Rhodoferax soyangensis sp.nov., isolated from an oligotrophic freshwater lake.</title>
        <authorList>
            <person name="Park M."/>
        </authorList>
    </citation>
    <scope>NUCLEOTIDE SEQUENCE [LARGE SCALE GENOMIC DNA]</scope>
    <source>
        <strain evidence="1 2">IMCC26218</strain>
    </source>
</reference>
<dbReference type="Proteomes" id="UP000260665">
    <property type="component" value="Unassembled WGS sequence"/>
</dbReference>
<evidence type="ECO:0000313" key="2">
    <source>
        <dbReference type="Proteomes" id="UP000260665"/>
    </source>
</evidence>
<gene>
    <name evidence="1" type="ORF">DIC66_05295</name>
</gene>
<name>A0A3E1RFU9_9BURK</name>
<dbReference type="RefSeq" id="WP_117174761.1">
    <property type="nucleotide sequence ID" value="NZ_QFZK01000002.1"/>
</dbReference>
<organism evidence="1 2">
    <name type="scientific">Rhodoferax lacus</name>
    <dbReference type="NCBI Taxonomy" id="2184758"/>
    <lineage>
        <taxon>Bacteria</taxon>
        <taxon>Pseudomonadati</taxon>
        <taxon>Pseudomonadota</taxon>
        <taxon>Betaproteobacteria</taxon>
        <taxon>Burkholderiales</taxon>
        <taxon>Comamonadaceae</taxon>
        <taxon>Rhodoferax</taxon>
    </lineage>
</organism>
<accession>A0A3E1RFU9</accession>
<sequence>MSASPAPQTDLPRLARGAEPARIEAARLFGAQREVVIVHRGEAYRLRITRQDKLILTK</sequence>
<dbReference type="Gene3D" id="2.10.70.10">
    <property type="entry name" value="Complement Module, domain 1"/>
    <property type="match status" value="1"/>
</dbReference>
<proteinExistence type="predicted"/>
<dbReference type="EMBL" id="QFZK01000002">
    <property type="protein sequence ID" value="RFO98133.1"/>
    <property type="molecule type" value="Genomic_DNA"/>
</dbReference>
<dbReference type="OrthoDB" id="5348353at2"/>
<dbReference type="InterPro" id="IPR019600">
    <property type="entry name" value="Hemin_uptake_protein_HemP"/>
</dbReference>
<comment type="caution">
    <text evidence="1">The sequence shown here is derived from an EMBL/GenBank/DDBJ whole genome shotgun (WGS) entry which is preliminary data.</text>
</comment>
<dbReference type="AlphaFoldDB" id="A0A3E1RFU9"/>